<evidence type="ECO:0000313" key="2">
    <source>
        <dbReference type="EMBL" id="CAB4176870.1"/>
    </source>
</evidence>
<sequence>MNERFDVISFKESKGGKVYAVRLGSAVPNKKGDGGFSLYLDAIPAPVDGQYKMTITPPRERQREPGQDDDLDSQVPF</sequence>
<dbReference type="EMBL" id="LR797536">
    <property type="protein sequence ID" value="CAB4223443.1"/>
    <property type="molecule type" value="Genomic_DNA"/>
</dbReference>
<gene>
    <name evidence="3" type="ORF">UFOVP1425_74</name>
    <name evidence="4" type="ORF">UFOVP1672_52</name>
    <name evidence="2" type="ORF">UFOVP988_74</name>
</gene>
<dbReference type="EMBL" id="LR796943">
    <property type="protein sequence ID" value="CAB4176870.1"/>
    <property type="molecule type" value="Genomic_DNA"/>
</dbReference>
<evidence type="ECO:0000313" key="3">
    <source>
        <dbReference type="EMBL" id="CAB4211075.1"/>
    </source>
</evidence>
<proteinExistence type="predicted"/>
<accession>A0A6J5SBL7</accession>
<protein>
    <submittedName>
        <fullName evidence="3">Uncharacterized protein</fullName>
    </submittedName>
</protein>
<evidence type="ECO:0000256" key="1">
    <source>
        <dbReference type="SAM" id="MobiDB-lite"/>
    </source>
</evidence>
<name>A0A6J5SBL7_9CAUD</name>
<feature type="compositionally biased region" description="Acidic residues" evidence="1">
    <location>
        <begin position="67"/>
        <end position="77"/>
    </location>
</feature>
<reference evidence="3" key="1">
    <citation type="submission" date="2020-05" db="EMBL/GenBank/DDBJ databases">
        <authorList>
            <person name="Chiriac C."/>
            <person name="Salcher M."/>
            <person name="Ghai R."/>
            <person name="Kavagutti S V."/>
        </authorList>
    </citation>
    <scope>NUCLEOTIDE SEQUENCE</scope>
</reference>
<dbReference type="EMBL" id="LR797367">
    <property type="protein sequence ID" value="CAB4211075.1"/>
    <property type="molecule type" value="Genomic_DNA"/>
</dbReference>
<organism evidence="3">
    <name type="scientific">uncultured Caudovirales phage</name>
    <dbReference type="NCBI Taxonomy" id="2100421"/>
    <lineage>
        <taxon>Viruses</taxon>
        <taxon>Duplodnaviria</taxon>
        <taxon>Heunggongvirae</taxon>
        <taxon>Uroviricota</taxon>
        <taxon>Caudoviricetes</taxon>
        <taxon>Peduoviridae</taxon>
        <taxon>Maltschvirus</taxon>
        <taxon>Maltschvirus maltsch</taxon>
    </lineage>
</organism>
<evidence type="ECO:0000313" key="4">
    <source>
        <dbReference type="EMBL" id="CAB4223443.1"/>
    </source>
</evidence>
<feature type="region of interest" description="Disordered" evidence="1">
    <location>
        <begin position="50"/>
        <end position="77"/>
    </location>
</feature>